<evidence type="ECO:0000313" key="3">
    <source>
        <dbReference type="EMBL" id="KAK3788850.1"/>
    </source>
</evidence>
<dbReference type="EMBL" id="JAWDGP010001725">
    <property type="protein sequence ID" value="KAK3788850.1"/>
    <property type="molecule type" value="Genomic_DNA"/>
</dbReference>
<dbReference type="Gene3D" id="2.60.120.200">
    <property type="match status" value="1"/>
</dbReference>
<accession>A0AAE1E0A4</accession>
<keyword evidence="4" id="KW-1185">Reference proteome</keyword>
<protein>
    <recommendedName>
        <fullName evidence="2">Polysaccharide lyase 14 domain-containing protein</fullName>
    </recommendedName>
</protein>
<gene>
    <name evidence="3" type="ORF">RRG08_048854</name>
</gene>
<name>A0AAE1E0A4_9GAST</name>
<comment type="caution">
    <text evidence="3">The sequence shown here is derived from an EMBL/GenBank/DDBJ whole genome shotgun (WGS) entry which is preliminary data.</text>
</comment>
<dbReference type="InterPro" id="IPR048958">
    <property type="entry name" value="Polysacc_lyase_14"/>
</dbReference>
<feature type="chain" id="PRO_5042190634" description="Polysaccharide lyase 14 domain-containing protein" evidence="1">
    <location>
        <begin position="29"/>
        <end position="305"/>
    </location>
</feature>
<dbReference type="Proteomes" id="UP001283361">
    <property type="component" value="Unassembled WGS sequence"/>
</dbReference>
<evidence type="ECO:0000259" key="2">
    <source>
        <dbReference type="Pfam" id="PF21294"/>
    </source>
</evidence>
<sequence length="305" mass="33614">MARTIMIYDWSVALIALAGVLVLDSSLADGQTRNKRSTEILRLSSVPQSSDRKTLLRDFEPYFRQWGDESLSARTTHSSSPALSVHYAKGSYSGWDSNRGAGFYSTPPEVGDHADDMIFMYDVYFENFGFGKGGKLPGLFGGVKGDGAYACSGGSNPDTCFSFRLMWRQNGYGELYAYIPPNQESGFADRDDVIAHSSAGQSIGRGKIKFKNGAWNTVLIQAHLNSVGHHDGRVKVCNTVQGQSQQCFQARNLLMRNHGGHHIRGFFFSTFFGGSKPEYSAPNDCKTHFKNFRLKLPSSVSDIVG</sequence>
<dbReference type="PANTHER" id="PTHR40124:SF1">
    <property type="entry name" value="DISAGGREGATASE RELATED REPEAT PROTEIN"/>
    <property type="match status" value="1"/>
</dbReference>
<reference evidence="3" key="1">
    <citation type="journal article" date="2023" name="G3 (Bethesda)">
        <title>A reference genome for the long-term kleptoplast-retaining sea slug Elysia crispata morphotype clarki.</title>
        <authorList>
            <person name="Eastman K.E."/>
            <person name="Pendleton A.L."/>
            <person name="Shaikh M.A."/>
            <person name="Suttiyut T."/>
            <person name="Ogas R."/>
            <person name="Tomko P."/>
            <person name="Gavelis G."/>
            <person name="Widhalm J.R."/>
            <person name="Wisecaver J.H."/>
        </authorList>
    </citation>
    <scope>NUCLEOTIDE SEQUENCE</scope>
    <source>
        <strain evidence="3">ECLA1</strain>
    </source>
</reference>
<dbReference type="AlphaFoldDB" id="A0AAE1E0A4"/>
<dbReference type="Pfam" id="PF21294">
    <property type="entry name" value="Polysacc_lyase_14"/>
    <property type="match status" value="1"/>
</dbReference>
<feature type="domain" description="Polysaccharide lyase 14" evidence="2">
    <location>
        <begin position="77"/>
        <end position="292"/>
    </location>
</feature>
<evidence type="ECO:0000256" key="1">
    <source>
        <dbReference type="SAM" id="SignalP"/>
    </source>
</evidence>
<feature type="signal peptide" evidence="1">
    <location>
        <begin position="1"/>
        <end position="28"/>
    </location>
</feature>
<dbReference type="PANTHER" id="PTHR40124">
    <property type="match status" value="1"/>
</dbReference>
<organism evidence="3 4">
    <name type="scientific">Elysia crispata</name>
    <name type="common">lettuce slug</name>
    <dbReference type="NCBI Taxonomy" id="231223"/>
    <lineage>
        <taxon>Eukaryota</taxon>
        <taxon>Metazoa</taxon>
        <taxon>Spiralia</taxon>
        <taxon>Lophotrochozoa</taxon>
        <taxon>Mollusca</taxon>
        <taxon>Gastropoda</taxon>
        <taxon>Heterobranchia</taxon>
        <taxon>Euthyneura</taxon>
        <taxon>Panpulmonata</taxon>
        <taxon>Sacoglossa</taxon>
        <taxon>Placobranchoidea</taxon>
        <taxon>Plakobranchidae</taxon>
        <taxon>Elysia</taxon>
    </lineage>
</organism>
<keyword evidence="1" id="KW-0732">Signal</keyword>
<proteinExistence type="predicted"/>
<evidence type="ECO:0000313" key="4">
    <source>
        <dbReference type="Proteomes" id="UP001283361"/>
    </source>
</evidence>